<reference evidence="10 11" key="1">
    <citation type="submission" date="2021-01" db="EMBL/GenBank/DDBJ databases">
        <title>WGS of actinomycetes isolated from Thailand.</title>
        <authorList>
            <person name="Thawai C."/>
        </authorList>
    </citation>
    <scope>NUCLEOTIDE SEQUENCE [LARGE SCALE GENOMIC DNA]</scope>
    <source>
        <strain evidence="10 11">LPG 2</strain>
    </source>
</reference>
<evidence type="ECO:0000256" key="5">
    <source>
        <dbReference type="ARBA" id="ARBA00022989"/>
    </source>
</evidence>
<organism evidence="10 11">
    <name type="scientific">Nocardia acididurans</name>
    <dbReference type="NCBI Taxonomy" id="2802282"/>
    <lineage>
        <taxon>Bacteria</taxon>
        <taxon>Bacillati</taxon>
        <taxon>Actinomycetota</taxon>
        <taxon>Actinomycetes</taxon>
        <taxon>Mycobacteriales</taxon>
        <taxon>Nocardiaceae</taxon>
        <taxon>Nocardia</taxon>
    </lineage>
</organism>
<dbReference type="InterPro" id="IPR024962">
    <property type="entry name" value="YukD-like"/>
</dbReference>
<keyword evidence="11" id="KW-1185">Reference proteome</keyword>
<feature type="transmembrane region" description="Helical" evidence="8">
    <location>
        <begin position="200"/>
        <end position="224"/>
    </location>
</feature>
<keyword evidence="4 8" id="KW-0812">Transmembrane</keyword>
<proteinExistence type="inferred from homology"/>
<accession>A0ABS1MGV9</accession>
<evidence type="ECO:0000256" key="1">
    <source>
        <dbReference type="ARBA" id="ARBA00004651"/>
    </source>
</evidence>
<dbReference type="Pfam" id="PF19053">
    <property type="entry name" value="EccD"/>
    <property type="match status" value="1"/>
</dbReference>
<feature type="transmembrane region" description="Helical" evidence="8">
    <location>
        <begin position="230"/>
        <end position="248"/>
    </location>
</feature>
<feature type="compositionally biased region" description="Low complexity" evidence="7">
    <location>
        <begin position="1"/>
        <end position="18"/>
    </location>
</feature>
<evidence type="ECO:0000256" key="7">
    <source>
        <dbReference type="SAM" id="MobiDB-lite"/>
    </source>
</evidence>
<comment type="similarity">
    <text evidence="2">Belongs to the EccD/Snm4 family.</text>
</comment>
<protein>
    <submittedName>
        <fullName evidence="10">Type VII secretion integral membrane protein EccD</fullName>
    </submittedName>
</protein>
<keyword evidence="6 8" id="KW-0472">Membrane</keyword>
<comment type="caution">
    <text evidence="10">The sequence shown here is derived from an EMBL/GenBank/DDBJ whole genome shotgun (WGS) entry which is preliminary data.</text>
</comment>
<evidence type="ECO:0000256" key="8">
    <source>
        <dbReference type="SAM" id="Phobius"/>
    </source>
</evidence>
<dbReference type="InterPro" id="IPR006707">
    <property type="entry name" value="T7SS_EccD"/>
</dbReference>
<comment type="subcellular location">
    <subcellularLocation>
        <location evidence="1">Cell membrane</location>
        <topology evidence="1">Multi-pass membrane protein</topology>
    </subcellularLocation>
</comment>
<feature type="transmembrane region" description="Helical" evidence="8">
    <location>
        <begin position="141"/>
        <end position="162"/>
    </location>
</feature>
<feature type="transmembrane region" description="Helical" evidence="8">
    <location>
        <begin position="481"/>
        <end position="504"/>
    </location>
</feature>
<feature type="transmembrane region" description="Helical" evidence="8">
    <location>
        <begin position="288"/>
        <end position="307"/>
    </location>
</feature>
<evidence type="ECO:0000259" key="9">
    <source>
        <dbReference type="Pfam" id="PF19053"/>
    </source>
</evidence>
<feature type="region of interest" description="Disordered" evidence="7">
    <location>
        <begin position="1"/>
        <end position="22"/>
    </location>
</feature>
<dbReference type="NCBIfam" id="TIGR03920">
    <property type="entry name" value="T7SS_EccD"/>
    <property type="match status" value="1"/>
</dbReference>
<name>A0ABS1MGV9_9NOCA</name>
<dbReference type="Pfam" id="PF08817">
    <property type="entry name" value="YukD"/>
    <property type="match status" value="1"/>
</dbReference>
<feature type="transmembrane region" description="Helical" evidence="8">
    <location>
        <begin position="168"/>
        <end position="188"/>
    </location>
</feature>
<gene>
    <name evidence="10" type="primary">eccD</name>
    <name evidence="10" type="ORF">JK358_35805</name>
</gene>
<evidence type="ECO:0000256" key="6">
    <source>
        <dbReference type="ARBA" id="ARBA00023136"/>
    </source>
</evidence>
<keyword evidence="3" id="KW-1003">Cell membrane</keyword>
<dbReference type="Proteomes" id="UP000602198">
    <property type="component" value="Unassembled WGS sequence"/>
</dbReference>
<evidence type="ECO:0000313" key="11">
    <source>
        <dbReference type="Proteomes" id="UP000602198"/>
    </source>
</evidence>
<evidence type="ECO:0000313" key="10">
    <source>
        <dbReference type="EMBL" id="MBL1079781.1"/>
    </source>
</evidence>
<evidence type="ECO:0000256" key="2">
    <source>
        <dbReference type="ARBA" id="ARBA00006162"/>
    </source>
</evidence>
<sequence length="510" mass="53329">MTASTATRTDTDPTADPARSAEVDTARVAVLAASYQVDVVLPTTFTIETFIDDLVTVLTEAIDDDTVDFTPEHGQWSLARPGDHPMPRWRCLADHDIADGAVLALTTVDSPEVFTPVVEDITDALAVINDREFAEFDPPTATIVGSYILATTAFAITALLTWDWTRSGSILTGALPALLLGALAWGAAVAARRRFRSPRVALALTLTALPLLFSGTAMLVPTAYGHPGPFGPANLTTGSVIVVLAAIGANRLTGTATAALTALTVLGLVLSTVSMVLALTTIAPRQVFAGTMVAGLILLTLAPRLAMALARIRPPDLPDPGNAVSPATLNDLFETETARGTADPDDDHDPDRAAVDFETRARLAVLHLRGLIVAVAVLLTGSAIVCAAASPGGIREILVTLAIAGILAMRARWYPDRVQAIALLTAATSTVLGLSAVLVCAYTTAQGRILVLGCLAIAAAVAAFAAASLPGRRLSPVTRRVIDLIEYALIVAVPVLAFWIMGLYTAMRRI</sequence>
<feature type="transmembrane region" description="Helical" evidence="8">
    <location>
        <begin position="370"/>
        <end position="391"/>
    </location>
</feature>
<dbReference type="InterPro" id="IPR044049">
    <property type="entry name" value="EccD_transm"/>
</dbReference>
<evidence type="ECO:0000256" key="3">
    <source>
        <dbReference type="ARBA" id="ARBA00022475"/>
    </source>
</evidence>
<dbReference type="Gene3D" id="3.10.20.90">
    <property type="entry name" value="Phosphatidylinositol 3-kinase Catalytic Subunit, Chain A, domain 1"/>
    <property type="match status" value="1"/>
</dbReference>
<dbReference type="EMBL" id="JAERRJ010000019">
    <property type="protein sequence ID" value="MBL1079781.1"/>
    <property type="molecule type" value="Genomic_DNA"/>
</dbReference>
<feature type="domain" description="EccD-like transmembrane" evidence="9">
    <location>
        <begin position="148"/>
        <end position="509"/>
    </location>
</feature>
<dbReference type="PIRSF" id="PIRSF017804">
    <property type="entry name" value="Secretion_EccD1"/>
    <property type="match status" value="1"/>
</dbReference>
<feature type="transmembrane region" description="Helical" evidence="8">
    <location>
        <begin position="260"/>
        <end position="282"/>
    </location>
</feature>
<feature type="transmembrane region" description="Helical" evidence="8">
    <location>
        <begin position="420"/>
        <end position="444"/>
    </location>
</feature>
<feature type="transmembrane region" description="Helical" evidence="8">
    <location>
        <begin position="450"/>
        <end position="469"/>
    </location>
</feature>
<dbReference type="RefSeq" id="WP_201957405.1">
    <property type="nucleotide sequence ID" value="NZ_JAERRJ010000019.1"/>
</dbReference>
<keyword evidence="5 8" id="KW-1133">Transmembrane helix</keyword>
<evidence type="ECO:0000256" key="4">
    <source>
        <dbReference type="ARBA" id="ARBA00022692"/>
    </source>
</evidence>